<sequence>MASYKFLHEVGPARQPTFDQPSASPVYRSIFAKDGFPTVDFSTLFEMFEKSCARFPNNQCLGKREKNAKGEVGPFTFKSYAEVHKEVKDVASALRALGVEPQQRVGCFGANCPEWMIAMQACNRMSMHCVPLYDSLGENAIEYIVNHSEAVAAFVSSEKLPALAKALPRTKATLKVVVYWGPGDEAAVQTKYQAQIDAMYAALKKAEAAKPQRD</sequence>
<dbReference type="AlphaFoldDB" id="A0A2J8AI51"/>
<dbReference type="Gene3D" id="3.40.50.12780">
    <property type="entry name" value="N-terminal domain of ligase-like"/>
    <property type="match status" value="1"/>
</dbReference>
<dbReference type="GO" id="GO:0005783">
    <property type="term" value="C:endoplasmic reticulum"/>
    <property type="evidence" value="ECO:0007669"/>
    <property type="project" value="TreeGrafter"/>
</dbReference>
<dbReference type="InterPro" id="IPR000873">
    <property type="entry name" value="AMP-dep_synth/lig_dom"/>
</dbReference>
<evidence type="ECO:0000313" key="3">
    <source>
        <dbReference type="Proteomes" id="UP000236333"/>
    </source>
</evidence>
<dbReference type="OrthoDB" id="1700726at2759"/>
<name>A0A2J8AI51_9CHLO</name>
<proteinExistence type="predicted"/>
<dbReference type="EMBL" id="PGGS01000013">
    <property type="protein sequence ID" value="PNH12187.1"/>
    <property type="molecule type" value="Genomic_DNA"/>
</dbReference>
<dbReference type="PANTHER" id="PTHR43272:SF3">
    <property type="entry name" value="LONG CHAIN ACYL-COA SYNTHETASE 4"/>
    <property type="match status" value="1"/>
</dbReference>
<dbReference type="SUPFAM" id="SSF56801">
    <property type="entry name" value="Acetyl-CoA synthetase-like"/>
    <property type="match status" value="1"/>
</dbReference>
<gene>
    <name evidence="2" type="ORF">TSOC_000912</name>
</gene>
<keyword evidence="3" id="KW-1185">Reference proteome</keyword>
<dbReference type="GO" id="GO:0004467">
    <property type="term" value="F:long-chain fatty acid-CoA ligase activity"/>
    <property type="evidence" value="ECO:0007669"/>
    <property type="project" value="TreeGrafter"/>
</dbReference>
<comment type="caution">
    <text evidence="2">The sequence shown here is derived from an EMBL/GenBank/DDBJ whole genome shotgun (WGS) entry which is preliminary data.</text>
</comment>
<reference evidence="2 3" key="1">
    <citation type="journal article" date="2017" name="Mol. Biol. Evol.">
        <title>The 4-celled Tetrabaena socialis nuclear genome reveals the essential components for genetic control of cell number at the origin of multicellularity in the volvocine lineage.</title>
        <authorList>
            <person name="Featherston J."/>
            <person name="Arakaki Y."/>
            <person name="Hanschen E.R."/>
            <person name="Ferris P.J."/>
            <person name="Michod R.E."/>
            <person name="Olson B.J.S.C."/>
            <person name="Nozaki H."/>
            <person name="Durand P.M."/>
        </authorList>
    </citation>
    <scope>NUCLEOTIDE SEQUENCE [LARGE SCALE GENOMIC DNA]</scope>
    <source>
        <strain evidence="2 3">NIES-571</strain>
    </source>
</reference>
<dbReference type="PANTHER" id="PTHR43272">
    <property type="entry name" value="LONG-CHAIN-FATTY-ACID--COA LIGASE"/>
    <property type="match status" value="1"/>
</dbReference>
<feature type="domain" description="AMP-dependent synthetase/ligase" evidence="1">
    <location>
        <begin position="48"/>
        <end position="190"/>
    </location>
</feature>
<dbReference type="Pfam" id="PF00501">
    <property type="entry name" value="AMP-binding"/>
    <property type="match status" value="1"/>
</dbReference>
<accession>A0A2J8AI51</accession>
<evidence type="ECO:0000259" key="1">
    <source>
        <dbReference type="Pfam" id="PF00501"/>
    </source>
</evidence>
<dbReference type="InterPro" id="IPR042099">
    <property type="entry name" value="ANL_N_sf"/>
</dbReference>
<dbReference type="GO" id="GO:0016020">
    <property type="term" value="C:membrane"/>
    <property type="evidence" value="ECO:0007669"/>
    <property type="project" value="TreeGrafter"/>
</dbReference>
<dbReference type="Proteomes" id="UP000236333">
    <property type="component" value="Unassembled WGS sequence"/>
</dbReference>
<organism evidence="2 3">
    <name type="scientific">Tetrabaena socialis</name>
    <dbReference type="NCBI Taxonomy" id="47790"/>
    <lineage>
        <taxon>Eukaryota</taxon>
        <taxon>Viridiplantae</taxon>
        <taxon>Chlorophyta</taxon>
        <taxon>core chlorophytes</taxon>
        <taxon>Chlorophyceae</taxon>
        <taxon>CS clade</taxon>
        <taxon>Chlamydomonadales</taxon>
        <taxon>Tetrabaenaceae</taxon>
        <taxon>Tetrabaena</taxon>
    </lineage>
</organism>
<protein>
    <submittedName>
        <fullName evidence="2">Long chain acyl-CoA synthetase 5</fullName>
    </submittedName>
</protein>
<evidence type="ECO:0000313" key="2">
    <source>
        <dbReference type="EMBL" id="PNH12187.1"/>
    </source>
</evidence>